<dbReference type="AlphaFoldDB" id="A0A1M2VJA9"/>
<comment type="caution">
    <text evidence="2">The sequence shown here is derived from an EMBL/GenBank/DDBJ whole genome shotgun (WGS) entry which is preliminary data.</text>
</comment>
<dbReference type="OrthoDB" id="2749017at2759"/>
<evidence type="ECO:0000313" key="2">
    <source>
        <dbReference type="EMBL" id="OJT07662.1"/>
    </source>
</evidence>
<gene>
    <name evidence="2" type="ORF">TRAPUB_1461</name>
</gene>
<name>A0A1M2VJA9_TRAPU</name>
<evidence type="ECO:0000313" key="3">
    <source>
        <dbReference type="Proteomes" id="UP000184267"/>
    </source>
</evidence>
<evidence type="ECO:0000256" key="1">
    <source>
        <dbReference type="SAM" id="MobiDB-lite"/>
    </source>
</evidence>
<keyword evidence="3" id="KW-1185">Reference proteome</keyword>
<reference evidence="2 3" key="1">
    <citation type="submission" date="2016-10" db="EMBL/GenBank/DDBJ databases">
        <title>Genome sequence of the basidiomycete white-rot fungus Trametes pubescens.</title>
        <authorList>
            <person name="Makela M.R."/>
            <person name="Granchi Z."/>
            <person name="Peng M."/>
            <person name="De Vries R.P."/>
            <person name="Grigoriev I."/>
            <person name="Riley R."/>
            <person name="Hilden K."/>
        </authorList>
    </citation>
    <scope>NUCLEOTIDE SEQUENCE [LARGE SCALE GENOMIC DNA]</scope>
    <source>
        <strain evidence="2 3">FBCC735</strain>
    </source>
</reference>
<dbReference type="Proteomes" id="UP000184267">
    <property type="component" value="Unassembled WGS sequence"/>
</dbReference>
<dbReference type="EMBL" id="MNAD01001145">
    <property type="protein sequence ID" value="OJT07662.1"/>
    <property type="molecule type" value="Genomic_DNA"/>
</dbReference>
<feature type="compositionally biased region" description="Low complexity" evidence="1">
    <location>
        <begin position="74"/>
        <end position="84"/>
    </location>
</feature>
<proteinExistence type="predicted"/>
<accession>A0A1M2VJA9</accession>
<organism evidence="2 3">
    <name type="scientific">Trametes pubescens</name>
    <name type="common">White-rot fungus</name>
    <dbReference type="NCBI Taxonomy" id="154538"/>
    <lineage>
        <taxon>Eukaryota</taxon>
        <taxon>Fungi</taxon>
        <taxon>Dikarya</taxon>
        <taxon>Basidiomycota</taxon>
        <taxon>Agaricomycotina</taxon>
        <taxon>Agaricomycetes</taxon>
        <taxon>Polyporales</taxon>
        <taxon>Polyporaceae</taxon>
        <taxon>Trametes</taxon>
    </lineage>
</organism>
<feature type="region of interest" description="Disordered" evidence="1">
    <location>
        <begin position="65"/>
        <end position="84"/>
    </location>
</feature>
<sequence length="321" mass="34531">MSHNGGKVVRFVDYPDVVPPSPPSSRAPMVPGRLHANNHLQLDLGPPVALPETYTAAGGAVEGQSTEPLYYDNSPSPSASSWGSADSYPINAPVPFDGANYHPNNPQGYAAPASGGRAYFSVPATHSNPMGVFRSDTQAVTPSSALSKTPSPPPPTSLLIPTLRNFPHAWDVRNGNMPRDNIFEDVAFLNHAQECVLAFRPPVPGRLGESISFEARVKAPVDGLKPRALYEQDILVAIQEKLHENRNASFIEPTRPYYKAAVAARASRGGGSSVTWRRVDLWPAAPHLYFLGLEPNGHEKDGTMTYVVKLGMAPPPKDSAL</sequence>
<dbReference type="OMA" id="ASCEREP"/>
<protein>
    <submittedName>
        <fullName evidence="2">Uncharacterized protein</fullName>
    </submittedName>
</protein>